<name>A0A9W4BL45_9MYCO</name>
<evidence type="ECO:0000313" key="2">
    <source>
        <dbReference type="Proteomes" id="UP000465785"/>
    </source>
</evidence>
<evidence type="ECO:0000313" key="1">
    <source>
        <dbReference type="EMBL" id="BBY94274.1"/>
    </source>
</evidence>
<accession>A0A9W4BL45</accession>
<protein>
    <submittedName>
        <fullName evidence="1">Uncharacterized protein</fullName>
    </submittedName>
</protein>
<dbReference type="Proteomes" id="UP000465785">
    <property type="component" value="Chromosome"/>
</dbReference>
<dbReference type="KEGG" id="mgau:MGALJ_39430"/>
<dbReference type="AlphaFoldDB" id="A0A9W4BL45"/>
<sequence>MAAGVREVGSGELMRPRRLDTAINERLHHIWVGPLRPAVVIALSWGQIGDMTQRIVPAGSGPSNGTVDRASEQLAAEICHYMPS</sequence>
<keyword evidence="2" id="KW-1185">Reference proteome</keyword>
<reference evidence="1 2" key="1">
    <citation type="journal article" date="2019" name="Emerg. Microbes Infect.">
        <title>Comprehensive subspecies identification of 175 nontuberculous mycobacteria species based on 7547 genomic profiles.</title>
        <authorList>
            <person name="Matsumoto Y."/>
            <person name="Kinjo T."/>
            <person name="Motooka D."/>
            <person name="Nabeya D."/>
            <person name="Jung N."/>
            <person name="Uechi K."/>
            <person name="Horii T."/>
            <person name="Iida T."/>
            <person name="Fujita J."/>
            <person name="Nakamura S."/>
        </authorList>
    </citation>
    <scope>NUCLEOTIDE SEQUENCE [LARGE SCALE GENOMIC DNA]</scope>
    <source>
        <strain evidence="1 2">JCM 6399</strain>
    </source>
</reference>
<organism evidence="1 2">
    <name type="scientific">Mycobacterium gallinarum</name>
    <dbReference type="NCBI Taxonomy" id="39689"/>
    <lineage>
        <taxon>Bacteria</taxon>
        <taxon>Bacillati</taxon>
        <taxon>Actinomycetota</taxon>
        <taxon>Actinomycetes</taxon>
        <taxon>Mycobacteriales</taxon>
        <taxon>Mycobacteriaceae</taxon>
        <taxon>Mycobacterium</taxon>
    </lineage>
</organism>
<gene>
    <name evidence="1" type="ORF">MGALJ_39430</name>
</gene>
<proteinExistence type="predicted"/>
<dbReference type="EMBL" id="AP022601">
    <property type="protein sequence ID" value="BBY94274.1"/>
    <property type="molecule type" value="Genomic_DNA"/>
</dbReference>